<keyword evidence="2" id="KW-1185">Reference proteome</keyword>
<dbReference type="HOGENOM" id="CLU_3124274_0_0_6"/>
<protein>
    <submittedName>
        <fullName evidence="1">Uncharacterized protein</fullName>
    </submittedName>
</protein>
<dbReference type="EMBL" id="FN667742">
    <property type="protein sequence ID" value="CBJ90360.1"/>
    <property type="molecule type" value="Genomic_DNA"/>
</dbReference>
<reference evidence="1 2" key="1">
    <citation type="journal article" date="2011" name="PLoS ONE">
        <title>The entomopathogenic bacterial endosymbionts xenorhabdus and photorhabdus: convergent lifestyles from divergent genomes.</title>
        <authorList>
            <person name="Chaston J.M."/>
            <person name="Suen G."/>
            <person name="Tucker S.L."/>
            <person name="Andersen A.W."/>
            <person name="Bhasin A."/>
            <person name="Bode E."/>
            <person name="Bode H.B."/>
            <person name="Brachmann A.O."/>
            <person name="Cowles C.E."/>
            <person name="Cowles K.N."/>
            <person name="Darby C."/>
            <person name="de Leon L."/>
            <person name="Drace K."/>
            <person name="Du Z."/>
            <person name="Givaudan A."/>
            <person name="Herbert Tran E.E."/>
            <person name="Jewell K.A."/>
            <person name="Knack J.J."/>
            <person name="Krasomil-Osterfeld K.C."/>
            <person name="Kukor R."/>
            <person name="Lanois A."/>
            <person name="Latreille P."/>
            <person name="Leimgruber N.K."/>
            <person name="Lipke C.M."/>
            <person name="Liu R."/>
            <person name="Lu X."/>
            <person name="Martens E.C."/>
            <person name="Marri P.R."/>
            <person name="Medigue C."/>
            <person name="Menard M.L."/>
            <person name="Miller N.M."/>
            <person name="Morales-Soto N."/>
            <person name="Norton S."/>
            <person name="Ogier J.C."/>
            <person name="Orchard S.S."/>
            <person name="Park D."/>
            <person name="Park Y."/>
            <person name="Qurollo B.A."/>
            <person name="Sugar D.R."/>
            <person name="Richards G.R."/>
            <person name="Rouy Z."/>
            <person name="Slominski B."/>
            <person name="Slominski K."/>
            <person name="Snyder H."/>
            <person name="Tjaden B.C."/>
            <person name="van der Hoeven R."/>
            <person name="Welch R.D."/>
            <person name="Wheeler C."/>
            <person name="Xiang B."/>
            <person name="Barbazuk B."/>
            <person name="Gaudriault S."/>
            <person name="Goodner B."/>
            <person name="Slater S.C."/>
            <person name="Forst S."/>
            <person name="Goldman B.S."/>
            <person name="Goodrich-Blair H."/>
        </authorList>
    </citation>
    <scope>NUCLEOTIDE SEQUENCE [LARGE SCALE GENOMIC DNA]</scope>
    <source>
        <strain evidence="2">ATCC 19061 / DSM 3370 / CCUG 14189 / LMG 1036 / NCIMB 9965 / AN6</strain>
    </source>
</reference>
<proteinExistence type="predicted"/>
<gene>
    <name evidence="1" type="ordered locus">XNC1_2301</name>
</gene>
<dbReference type="Proteomes" id="UP000008075">
    <property type="component" value="Chromosome"/>
</dbReference>
<name>D3VFP6_XENNA</name>
<accession>D3VFP6</accession>
<organism evidence="1 2">
    <name type="scientific">Xenorhabdus nematophila (strain ATCC 19061 / DSM 3370 / CCUG 14189 / LMG 1036 / NCIMB 9965 / AN6)</name>
    <dbReference type="NCBI Taxonomy" id="406817"/>
    <lineage>
        <taxon>Bacteria</taxon>
        <taxon>Pseudomonadati</taxon>
        <taxon>Pseudomonadota</taxon>
        <taxon>Gammaproteobacteria</taxon>
        <taxon>Enterobacterales</taxon>
        <taxon>Morganellaceae</taxon>
        <taxon>Xenorhabdus</taxon>
    </lineage>
</organism>
<sequence>MIESSNDKTPSFSNNKIANAVNCFETEAILNTLFIESGLCDYKQANPMKP</sequence>
<evidence type="ECO:0000313" key="2">
    <source>
        <dbReference type="Proteomes" id="UP000008075"/>
    </source>
</evidence>
<evidence type="ECO:0000313" key="1">
    <source>
        <dbReference type="EMBL" id="CBJ90360.1"/>
    </source>
</evidence>
<dbReference type="AlphaFoldDB" id="D3VFP6"/>
<dbReference type="KEGG" id="xne:XNC1_2301"/>